<organism evidence="2 3">
    <name type="scientific">Pseudodonghicola flavimaris</name>
    <dbReference type="NCBI Taxonomy" id="3050036"/>
    <lineage>
        <taxon>Bacteria</taxon>
        <taxon>Pseudomonadati</taxon>
        <taxon>Pseudomonadota</taxon>
        <taxon>Alphaproteobacteria</taxon>
        <taxon>Rhodobacterales</taxon>
        <taxon>Paracoccaceae</taxon>
        <taxon>Pseudodonghicola</taxon>
    </lineage>
</organism>
<sequence length="87" mass="9333">MQDRDRLKHHAALVDRMATTLGVDLETAVIEGRMAMDEIADAVLRCTGCADPGHCAGWLTAHAQGADQTPGYCRNKDLMARLQPGAA</sequence>
<name>A0ABT7EYS5_9RHOB</name>
<dbReference type="Proteomes" id="UP001243757">
    <property type="component" value="Unassembled WGS sequence"/>
</dbReference>
<comment type="caution">
    <text evidence="2">The sequence shown here is derived from an EMBL/GenBank/DDBJ whole genome shotgun (WGS) entry which is preliminary data.</text>
</comment>
<evidence type="ECO:0000313" key="3">
    <source>
        <dbReference type="Proteomes" id="UP001243757"/>
    </source>
</evidence>
<keyword evidence="3" id="KW-1185">Reference proteome</keyword>
<protein>
    <submittedName>
        <fullName evidence="2">DUF6455 family protein</fullName>
    </submittedName>
</protein>
<dbReference type="RefSeq" id="WP_284480318.1">
    <property type="nucleotide sequence ID" value="NZ_JASNJD010000004.1"/>
</dbReference>
<feature type="domain" description="DUF6455" evidence="1">
    <location>
        <begin position="1"/>
        <end position="83"/>
    </location>
</feature>
<dbReference type="Pfam" id="PF20056">
    <property type="entry name" value="DUF6455"/>
    <property type="match status" value="1"/>
</dbReference>
<dbReference type="EMBL" id="JASNJD010000004">
    <property type="protein sequence ID" value="MDK3017503.1"/>
    <property type="molecule type" value="Genomic_DNA"/>
</dbReference>
<gene>
    <name evidence="2" type="ORF">QO033_07425</name>
</gene>
<dbReference type="InterPro" id="IPR045601">
    <property type="entry name" value="DUF6455"/>
</dbReference>
<proteinExistence type="predicted"/>
<evidence type="ECO:0000259" key="1">
    <source>
        <dbReference type="Pfam" id="PF20056"/>
    </source>
</evidence>
<accession>A0ABT7EYS5</accession>
<reference evidence="2 3" key="1">
    <citation type="submission" date="2023-05" db="EMBL/GenBank/DDBJ databases">
        <title>Pseudodonghicola sp. nov.</title>
        <authorList>
            <person name="Huang J."/>
        </authorList>
    </citation>
    <scope>NUCLEOTIDE SEQUENCE [LARGE SCALE GENOMIC DNA]</scope>
    <source>
        <strain evidence="2 3">IC7</strain>
    </source>
</reference>
<evidence type="ECO:0000313" key="2">
    <source>
        <dbReference type="EMBL" id="MDK3017503.1"/>
    </source>
</evidence>